<dbReference type="HOGENOM" id="CLU_2411149_0_0_5"/>
<gene>
    <name evidence="1" type="ORF">BN77_p2140003</name>
</gene>
<organism evidence="1 2">
    <name type="scientific">Rhizobium mesoamericanum STM3625</name>
    <dbReference type="NCBI Taxonomy" id="1211777"/>
    <lineage>
        <taxon>Bacteria</taxon>
        <taxon>Pseudomonadati</taxon>
        <taxon>Pseudomonadota</taxon>
        <taxon>Alphaproteobacteria</taxon>
        <taxon>Hyphomicrobiales</taxon>
        <taxon>Rhizobiaceae</taxon>
        <taxon>Rhizobium/Agrobacterium group</taxon>
        <taxon>Rhizobium</taxon>
    </lineage>
</organism>
<evidence type="ECO:0008006" key="3">
    <source>
        <dbReference type="Google" id="ProtNLM"/>
    </source>
</evidence>
<dbReference type="EMBL" id="CANI01000077">
    <property type="protein sequence ID" value="CCM79909.1"/>
    <property type="molecule type" value="Genomic_DNA"/>
</dbReference>
<comment type="caution">
    <text evidence="1">The sequence shown here is derived from an EMBL/GenBank/DDBJ whole genome shotgun (WGS) entry which is preliminary data.</text>
</comment>
<dbReference type="Gene3D" id="3.40.50.720">
    <property type="entry name" value="NAD(P)-binding Rossmann-like Domain"/>
    <property type="match status" value="1"/>
</dbReference>
<dbReference type="AlphaFoldDB" id="K0Q6I3"/>
<dbReference type="eggNOG" id="COG0334">
    <property type="taxonomic scope" value="Bacteria"/>
</dbReference>
<dbReference type="STRING" id="1211777.BN77_p2140003"/>
<accession>K0Q6I3</accession>
<evidence type="ECO:0000313" key="2">
    <source>
        <dbReference type="Proteomes" id="UP000009319"/>
    </source>
</evidence>
<proteinExistence type="predicted"/>
<reference evidence="1 2" key="1">
    <citation type="journal article" date="2013" name="Genome Announc.">
        <title>Draft Genome Sequence of Rhizobium mesoamericanum STM3625, a Nitrogen-Fixing Symbiont of Mimosa pudica Isolated in French Guiana (South America).</title>
        <authorList>
            <person name="Moulin L."/>
            <person name="Mornico D."/>
            <person name="Melkonian R."/>
            <person name="Klonowska A."/>
        </authorList>
    </citation>
    <scope>NUCLEOTIDE SEQUENCE [LARGE SCALE GENOMIC DNA]</scope>
    <source>
        <strain evidence="1 2">STM3625</strain>
    </source>
</reference>
<name>K0Q6I3_9HYPH</name>
<protein>
    <recommendedName>
        <fullName evidence="3">Glutamate dehydrogenase</fullName>
    </recommendedName>
</protein>
<dbReference type="InterPro" id="IPR036291">
    <property type="entry name" value="NAD(P)-bd_dom_sf"/>
</dbReference>
<dbReference type="Proteomes" id="UP000009319">
    <property type="component" value="Unassembled WGS sequence"/>
</dbReference>
<keyword evidence="2" id="KW-1185">Reference proteome</keyword>
<dbReference type="SUPFAM" id="SSF51735">
    <property type="entry name" value="NAD(P)-binding Rossmann-fold domains"/>
    <property type="match status" value="1"/>
</dbReference>
<sequence>MERRRRERRNHQITQALETMTGKAFPEEMRDEFLEGGSEIDLVCSGLDDVMRGAYENMSRTLRDFPDIKDLRTAAYRIALNRIAEAYKAIGI</sequence>
<evidence type="ECO:0000313" key="1">
    <source>
        <dbReference type="EMBL" id="CCM79909.1"/>
    </source>
</evidence>